<evidence type="ECO:0008006" key="3">
    <source>
        <dbReference type="Google" id="ProtNLM"/>
    </source>
</evidence>
<evidence type="ECO:0000313" key="2">
    <source>
        <dbReference type="Proteomes" id="UP000730739"/>
    </source>
</evidence>
<dbReference type="Pfam" id="PF11927">
    <property type="entry name" value="HODM_asu-like"/>
    <property type="match status" value="1"/>
</dbReference>
<gene>
    <name evidence="1" type="ORF">J2Z31_003877</name>
</gene>
<evidence type="ECO:0000313" key="1">
    <source>
        <dbReference type="EMBL" id="MBP2237359.1"/>
    </source>
</evidence>
<comment type="caution">
    <text evidence="1">The sequence shown here is derived from an EMBL/GenBank/DDBJ whole genome shotgun (WGS) entry which is preliminary data.</text>
</comment>
<dbReference type="Proteomes" id="UP000730739">
    <property type="component" value="Unassembled WGS sequence"/>
</dbReference>
<accession>A0ABS4R4Y0</accession>
<dbReference type="RefSeq" id="WP_234939523.1">
    <property type="nucleotide sequence ID" value="NZ_JAGILA010000005.1"/>
</dbReference>
<protein>
    <recommendedName>
        <fullName evidence="3">DUF3445 domain-containing protein</fullName>
    </recommendedName>
</protein>
<dbReference type="EMBL" id="JAGILA010000005">
    <property type="protein sequence ID" value="MBP2237359.1"/>
    <property type="molecule type" value="Genomic_DNA"/>
</dbReference>
<reference evidence="1 2" key="1">
    <citation type="submission" date="2021-03" db="EMBL/GenBank/DDBJ databases">
        <title>Genomic Encyclopedia of Type Strains, Phase IV (KMG-IV): sequencing the most valuable type-strain genomes for metagenomic binning, comparative biology and taxonomic classification.</title>
        <authorList>
            <person name="Goeker M."/>
        </authorList>
    </citation>
    <scope>NUCLEOTIDE SEQUENCE [LARGE SCALE GENOMIC DNA]</scope>
    <source>
        <strain evidence="1 2">DSM 13372</strain>
    </source>
</reference>
<sequence>MNHTPFDGSSKPFTIGLTQLDPDRWIEPDEALDFYLSEKELLLSSRRDSVFAAEPGTEAAQQEMLWHLTEYLVRRYPHIYRREGNRMVIAGRQVALDGDAPILAAGSLIQDDLAILELKEGAWRLTAAYVAFPSSWSLAEKFGRSMDEIHAPVPGFEAGTRNAELITRMFDRLSPDRFVERFNWAVNVDGALHLPKSKSEGIGTGAVALTEDRTFIRVERQTLRKLPQTGAIVFTIRIYSDPLAALRRRSDAPALAQSFIAQLHELTLPQAAYKGLVSKRDALVAALASIAGSARSEIAVDPPALYCDTKLCSRAD</sequence>
<proteinExistence type="predicted"/>
<dbReference type="InterPro" id="IPR021848">
    <property type="entry name" value="HODM_asu-like"/>
</dbReference>
<name>A0ABS4R4Y0_9HYPH</name>
<organism evidence="1 2">
    <name type="scientific">Sinorhizobium kostiense</name>
    <dbReference type="NCBI Taxonomy" id="76747"/>
    <lineage>
        <taxon>Bacteria</taxon>
        <taxon>Pseudomonadati</taxon>
        <taxon>Pseudomonadota</taxon>
        <taxon>Alphaproteobacteria</taxon>
        <taxon>Hyphomicrobiales</taxon>
        <taxon>Rhizobiaceae</taxon>
        <taxon>Sinorhizobium/Ensifer group</taxon>
        <taxon>Sinorhizobium</taxon>
    </lineage>
</organism>
<keyword evidence="2" id="KW-1185">Reference proteome</keyword>